<dbReference type="EMBL" id="JPKY01000102">
    <property type="protein sequence ID" value="KFH42165.1"/>
    <property type="molecule type" value="Genomic_DNA"/>
</dbReference>
<keyword evidence="2" id="KW-0521">NADP</keyword>
<evidence type="ECO:0000256" key="2">
    <source>
        <dbReference type="ARBA" id="ARBA00022857"/>
    </source>
</evidence>
<evidence type="ECO:0000313" key="4">
    <source>
        <dbReference type="EMBL" id="KFH42165.1"/>
    </source>
</evidence>
<evidence type="ECO:0000313" key="5">
    <source>
        <dbReference type="Proteomes" id="UP000029964"/>
    </source>
</evidence>
<keyword evidence="3" id="KW-0560">Oxidoreductase</keyword>
<dbReference type="GO" id="GO:0016491">
    <property type="term" value="F:oxidoreductase activity"/>
    <property type="evidence" value="ECO:0007669"/>
    <property type="project" value="UniProtKB-KW"/>
</dbReference>
<name>A0A086SYI3_HAPC1</name>
<dbReference type="PRINTS" id="PR00081">
    <property type="entry name" value="GDHRDH"/>
</dbReference>
<proteinExistence type="inferred from homology"/>
<comment type="caution">
    <text evidence="4">The sequence shown here is derived from an EMBL/GenBank/DDBJ whole genome shotgun (WGS) entry which is preliminary data.</text>
</comment>
<evidence type="ECO:0000256" key="3">
    <source>
        <dbReference type="ARBA" id="ARBA00023002"/>
    </source>
</evidence>
<dbReference type="STRING" id="857340.A0A086SYI3"/>
<dbReference type="PANTHER" id="PTHR42901:SF1">
    <property type="entry name" value="ALCOHOL DEHYDROGENASE"/>
    <property type="match status" value="1"/>
</dbReference>
<keyword evidence="5" id="KW-1185">Reference proteome</keyword>
<dbReference type="OrthoDB" id="1933717at2759"/>
<dbReference type="SUPFAM" id="SSF51735">
    <property type="entry name" value="NAD(P)-binding Rossmann-fold domains"/>
    <property type="match status" value="1"/>
</dbReference>
<evidence type="ECO:0000256" key="1">
    <source>
        <dbReference type="ARBA" id="ARBA00006484"/>
    </source>
</evidence>
<dbReference type="Proteomes" id="UP000029964">
    <property type="component" value="Unassembled WGS sequence"/>
</dbReference>
<dbReference type="HOGENOM" id="CLU_010194_8_2_1"/>
<accession>A0A086SYI3</accession>
<dbReference type="InterPro" id="IPR020904">
    <property type="entry name" value="Sc_DH/Rdtase_CS"/>
</dbReference>
<reference evidence="5" key="1">
    <citation type="journal article" date="2014" name="Genome Announc.">
        <title>Genome sequence and annotation of Acremonium chrysogenum, producer of the beta-lactam antibiotic cephalosporin C.</title>
        <authorList>
            <person name="Terfehr D."/>
            <person name="Dahlmann T.A."/>
            <person name="Specht T."/>
            <person name="Zadra I."/>
            <person name="Kuernsteiner H."/>
            <person name="Kueck U."/>
        </authorList>
    </citation>
    <scope>NUCLEOTIDE SEQUENCE [LARGE SCALE GENOMIC DNA]</scope>
    <source>
        <strain evidence="5">ATCC 11550 / CBS 779.69 / DSM 880 / IAM 14645 / JCM 23072 / IMI 49137</strain>
    </source>
</reference>
<comment type="similarity">
    <text evidence="1">Belongs to the short-chain dehydrogenases/reductases (SDR) family.</text>
</comment>
<dbReference type="AlphaFoldDB" id="A0A086SYI3"/>
<dbReference type="PANTHER" id="PTHR42901">
    <property type="entry name" value="ALCOHOL DEHYDROGENASE"/>
    <property type="match status" value="1"/>
</dbReference>
<organism evidence="4 5">
    <name type="scientific">Hapsidospora chrysogenum (strain ATCC 11550 / CBS 779.69 / DSM 880 / IAM 14645 / JCM 23072 / IMI 49137)</name>
    <name type="common">Acremonium chrysogenum</name>
    <dbReference type="NCBI Taxonomy" id="857340"/>
    <lineage>
        <taxon>Eukaryota</taxon>
        <taxon>Fungi</taxon>
        <taxon>Dikarya</taxon>
        <taxon>Ascomycota</taxon>
        <taxon>Pezizomycotina</taxon>
        <taxon>Sordariomycetes</taxon>
        <taxon>Hypocreomycetidae</taxon>
        <taxon>Hypocreales</taxon>
        <taxon>Bionectriaceae</taxon>
        <taxon>Hapsidospora</taxon>
    </lineage>
</organism>
<dbReference type="CDD" id="cd05233">
    <property type="entry name" value="SDR_c"/>
    <property type="match status" value="1"/>
</dbReference>
<gene>
    <name evidence="4" type="ORF">ACRE_071100</name>
</gene>
<dbReference type="Pfam" id="PF00106">
    <property type="entry name" value="adh_short"/>
    <property type="match status" value="1"/>
</dbReference>
<sequence length="298" mass="32585">MASPFSCKLPVTMHRSPYPTIDPSRPELSQHGRAALVTGSSSGIGFAIARNLAHAKAAVVILTGRQAESLADAVKRLELQYPATRFIGKKMDIANSAHVDKLWDELHAGGVVVDVLVLNAARVQRTGPTMLELGHEEVFEDFVTNVKGSMHFAERFYKQPLRQKARKLNLVHVSTMAIHEPDVSVARPNYPASKSAATMVLQQIARDVSPTDMQILSFHPGAIFTGAAEKAGYTRESLNWDDEDLPGSYAVWAASDEAAFLHGRFTWAAWDVDELQSGELRKRIDSDPAFLKVGVAGL</sequence>
<dbReference type="Gene3D" id="3.40.50.720">
    <property type="entry name" value="NAD(P)-binding Rossmann-like Domain"/>
    <property type="match status" value="1"/>
</dbReference>
<protein>
    <submittedName>
        <fullName evidence="4">Putative oxidoreductase-like protein</fullName>
    </submittedName>
</protein>
<dbReference type="InterPro" id="IPR002347">
    <property type="entry name" value="SDR_fam"/>
</dbReference>
<dbReference type="PROSITE" id="PS00061">
    <property type="entry name" value="ADH_SHORT"/>
    <property type="match status" value="1"/>
</dbReference>
<dbReference type="InterPro" id="IPR036291">
    <property type="entry name" value="NAD(P)-bd_dom_sf"/>
</dbReference>